<dbReference type="Pfam" id="PF09476">
    <property type="entry name" value="Pilus_CpaD"/>
    <property type="match status" value="1"/>
</dbReference>
<comment type="caution">
    <text evidence="2">The sequence shown here is derived from an EMBL/GenBank/DDBJ whole genome shotgun (WGS) entry which is preliminary data.</text>
</comment>
<gene>
    <name evidence="2" type="ORF">SCD90_00395</name>
</gene>
<dbReference type="RefSeq" id="WP_319842634.1">
    <property type="nucleotide sequence ID" value="NZ_JAXAFJ010000001.1"/>
</dbReference>
<feature type="signal peptide" evidence="1">
    <location>
        <begin position="1"/>
        <end position="26"/>
    </location>
</feature>
<dbReference type="NCBIfam" id="TIGR02522">
    <property type="entry name" value="pilus_cpaD"/>
    <property type="match status" value="1"/>
</dbReference>
<keyword evidence="1" id="KW-0732">Signal</keyword>
<protein>
    <submittedName>
        <fullName evidence="2">CpaD family pilus assembly protein</fullName>
    </submittedName>
</protein>
<dbReference type="PROSITE" id="PS51257">
    <property type="entry name" value="PROKAR_LIPOPROTEIN"/>
    <property type="match status" value="1"/>
</dbReference>
<name>A0ABU4RJZ9_9HYPH</name>
<organism evidence="2 3">
    <name type="scientific">Terrihabitans rhizophilus</name>
    <dbReference type="NCBI Taxonomy" id="3092662"/>
    <lineage>
        <taxon>Bacteria</taxon>
        <taxon>Pseudomonadati</taxon>
        <taxon>Pseudomonadota</taxon>
        <taxon>Alphaproteobacteria</taxon>
        <taxon>Hyphomicrobiales</taxon>
        <taxon>Terrihabitans</taxon>
    </lineage>
</organism>
<proteinExistence type="predicted"/>
<reference evidence="2 3" key="1">
    <citation type="submission" date="2023-11" db="EMBL/GenBank/DDBJ databases">
        <authorList>
            <person name="Bao R."/>
        </authorList>
    </citation>
    <scope>NUCLEOTIDE SEQUENCE [LARGE SCALE GENOMIC DNA]</scope>
    <source>
        <strain evidence="2 3">PJ23</strain>
    </source>
</reference>
<sequence>MRRVQSHGLRWAALLVTAVMISACNAERGDITASIPDNAQARHPILVTRGMATLDLLPGGGPGGLTNRQVTDIGAFAAGWTANGRGGFTIEVPSGAGPITDKQSAHVVKEIRAIALGAGVPLRAMTETRYPADGPGHLAPVRLSYSVLEARLPHECDQARDDAGFSNPKTSNENRQNWNFGCAYQQNLAAMVADPEDLIRPRAEDPPSANRRANVISKYRTGVAAPAAQTSVVLSTSDE</sequence>
<dbReference type="EMBL" id="JAXAFJ010000001">
    <property type="protein sequence ID" value="MDX6804508.1"/>
    <property type="molecule type" value="Genomic_DNA"/>
</dbReference>
<feature type="chain" id="PRO_5045529444" evidence="1">
    <location>
        <begin position="27"/>
        <end position="239"/>
    </location>
</feature>
<evidence type="ECO:0000313" key="2">
    <source>
        <dbReference type="EMBL" id="MDX6804508.1"/>
    </source>
</evidence>
<dbReference type="Proteomes" id="UP001274321">
    <property type="component" value="Unassembled WGS sequence"/>
</dbReference>
<dbReference type="InterPro" id="IPR019027">
    <property type="entry name" value="Pilus_biogenesis_CpaD-related"/>
</dbReference>
<keyword evidence="3" id="KW-1185">Reference proteome</keyword>
<evidence type="ECO:0000256" key="1">
    <source>
        <dbReference type="SAM" id="SignalP"/>
    </source>
</evidence>
<evidence type="ECO:0000313" key="3">
    <source>
        <dbReference type="Proteomes" id="UP001274321"/>
    </source>
</evidence>
<dbReference type="InterPro" id="IPR013361">
    <property type="entry name" value="Pilus_CpaD"/>
</dbReference>
<accession>A0ABU4RJZ9</accession>